<name>A0A0A9DI38_ARUDO</name>
<reference evidence="1" key="2">
    <citation type="journal article" date="2015" name="Data Brief">
        <title>Shoot transcriptome of the giant reed, Arundo donax.</title>
        <authorList>
            <person name="Barrero R.A."/>
            <person name="Guerrero F.D."/>
            <person name="Moolhuijzen P."/>
            <person name="Goolsby J.A."/>
            <person name="Tidwell J."/>
            <person name="Bellgard S.E."/>
            <person name="Bellgard M.I."/>
        </authorList>
    </citation>
    <scope>NUCLEOTIDE SEQUENCE</scope>
    <source>
        <tissue evidence="1">Shoot tissue taken approximately 20 cm above the soil surface</tissue>
    </source>
</reference>
<dbReference type="EMBL" id="GBRH01214458">
    <property type="protein sequence ID" value="JAD83437.1"/>
    <property type="molecule type" value="Transcribed_RNA"/>
</dbReference>
<dbReference type="AlphaFoldDB" id="A0A0A9DI38"/>
<sequence>MQSVKHTGETPPDLAGIVCLKFGFNITITEQSFHKTISHIRSIRLQILLVDKMQSLNFQQ</sequence>
<organism evidence="1">
    <name type="scientific">Arundo donax</name>
    <name type="common">Giant reed</name>
    <name type="synonym">Donax arundinaceus</name>
    <dbReference type="NCBI Taxonomy" id="35708"/>
    <lineage>
        <taxon>Eukaryota</taxon>
        <taxon>Viridiplantae</taxon>
        <taxon>Streptophyta</taxon>
        <taxon>Embryophyta</taxon>
        <taxon>Tracheophyta</taxon>
        <taxon>Spermatophyta</taxon>
        <taxon>Magnoliopsida</taxon>
        <taxon>Liliopsida</taxon>
        <taxon>Poales</taxon>
        <taxon>Poaceae</taxon>
        <taxon>PACMAD clade</taxon>
        <taxon>Arundinoideae</taxon>
        <taxon>Arundineae</taxon>
        <taxon>Arundo</taxon>
    </lineage>
</organism>
<evidence type="ECO:0000313" key="1">
    <source>
        <dbReference type="EMBL" id="JAD83437.1"/>
    </source>
</evidence>
<reference evidence="1" key="1">
    <citation type="submission" date="2014-09" db="EMBL/GenBank/DDBJ databases">
        <authorList>
            <person name="Magalhaes I.L.F."/>
            <person name="Oliveira U."/>
            <person name="Santos F.R."/>
            <person name="Vidigal T.H.D.A."/>
            <person name="Brescovit A.D."/>
            <person name="Santos A.J."/>
        </authorList>
    </citation>
    <scope>NUCLEOTIDE SEQUENCE</scope>
    <source>
        <tissue evidence="1">Shoot tissue taken approximately 20 cm above the soil surface</tissue>
    </source>
</reference>
<protein>
    <submittedName>
        <fullName evidence="1">Uncharacterized protein</fullName>
    </submittedName>
</protein>
<accession>A0A0A9DI38</accession>
<proteinExistence type="predicted"/>